<evidence type="ECO:0000313" key="2">
    <source>
        <dbReference type="EMBL" id="KAK7507520.1"/>
    </source>
</evidence>
<dbReference type="EMBL" id="JACVVK020000004">
    <property type="protein sequence ID" value="KAK7507520.1"/>
    <property type="molecule type" value="Genomic_DNA"/>
</dbReference>
<keyword evidence="1" id="KW-1133">Transmembrane helix</keyword>
<keyword evidence="1" id="KW-0472">Membrane</keyword>
<evidence type="ECO:0000313" key="3">
    <source>
        <dbReference type="Proteomes" id="UP001519460"/>
    </source>
</evidence>
<protein>
    <submittedName>
        <fullName evidence="2">Uncharacterized protein</fullName>
    </submittedName>
</protein>
<dbReference type="Proteomes" id="UP001519460">
    <property type="component" value="Unassembled WGS sequence"/>
</dbReference>
<comment type="caution">
    <text evidence="2">The sequence shown here is derived from an EMBL/GenBank/DDBJ whole genome shotgun (WGS) entry which is preliminary data.</text>
</comment>
<reference evidence="2 3" key="1">
    <citation type="journal article" date="2023" name="Sci. Data">
        <title>Genome assembly of the Korean intertidal mud-creeper Batillaria attramentaria.</title>
        <authorList>
            <person name="Patra A.K."/>
            <person name="Ho P.T."/>
            <person name="Jun S."/>
            <person name="Lee S.J."/>
            <person name="Kim Y."/>
            <person name="Won Y.J."/>
        </authorList>
    </citation>
    <scope>NUCLEOTIDE SEQUENCE [LARGE SCALE GENOMIC DNA]</scope>
    <source>
        <strain evidence="2">Wonlab-2016</strain>
    </source>
</reference>
<feature type="non-terminal residue" evidence="2">
    <location>
        <position position="1"/>
    </location>
</feature>
<name>A0ABD0M720_9CAEN</name>
<organism evidence="2 3">
    <name type="scientific">Batillaria attramentaria</name>
    <dbReference type="NCBI Taxonomy" id="370345"/>
    <lineage>
        <taxon>Eukaryota</taxon>
        <taxon>Metazoa</taxon>
        <taxon>Spiralia</taxon>
        <taxon>Lophotrochozoa</taxon>
        <taxon>Mollusca</taxon>
        <taxon>Gastropoda</taxon>
        <taxon>Caenogastropoda</taxon>
        <taxon>Sorbeoconcha</taxon>
        <taxon>Cerithioidea</taxon>
        <taxon>Batillariidae</taxon>
        <taxon>Batillaria</taxon>
    </lineage>
</organism>
<dbReference type="AlphaFoldDB" id="A0ABD0M720"/>
<keyword evidence="3" id="KW-1185">Reference proteome</keyword>
<accession>A0ABD0M720</accession>
<proteinExistence type="predicted"/>
<gene>
    <name evidence="2" type="ORF">BaRGS_00001455</name>
</gene>
<evidence type="ECO:0000256" key="1">
    <source>
        <dbReference type="SAM" id="Phobius"/>
    </source>
</evidence>
<sequence length="179" mass="19717">TDHPGTEWGRPLQSTWRCQPLITVWQASSDLTIGTPASLFMRGMIMNRSLNAVRAAVEIKSSCYLQCWGQVASRGHSTGLTLSCPCFCPLGPVPRHVDWELPRETIDADQVDRATLSSSGVHALGVNALLAKKEEGAGVSWREVGGVGAKAFSIVFGFLFFQCGYMSFWCQVLWLLFEF</sequence>
<feature type="transmembrane region" description="Helical" evidence="1">
    <location>
        <begin position="151"/>
        <end position="177"/>
    </location>
</feature>
<keyword evidence="1" id="KW-0812">Transmembrane</keyword>